<evidence type="ECO:0000256" key="4">
    <source>
        <dbReference type="ARBA" id="ARBA00022753"/>
    </source>
</evidence>
<sequence length="474" mass="52291">MSHWSPTHVQVTVIRAKNLIPKSKNGETNNAYITIQLGKEKFETSVLEKTKAPEWNEECELRVTDLTGSIVLSAYHKHTIGTDDFLGRVELPLTDLNFYDRPKNLWFPLRSKKKDSGKEEKYRGEIQVRLNFYVQNLAVSVPNLLENGGKKERSGSFRSTLSKTFGTTLPNRKHHGSVMDISSTKSSGFGSGLFSSLSRSQLKINEQSKVENGFTPPSKAHQMPASQLTPNLSTQRSNTSAKNSDDLSFTSSVDIREREPESPVAHLAPPIVAPPPVVSKSSSFSKTKSIVTSVVNTVSGGTLPRTQSQVDIKSYSNSNGNGNNDDTPKSNSKKVHEDTPKPVKAESARNKALSANSMVVETKRHSTLSDSDRSPRPPNGDFFGGMHASRFTEAEPATPEMIHVPKELMRKYGHLEKGDLIAKLADAEKRNADQQAEIDRMSTYIETLLLRVMDTAPKLLQTYPASNGVVASKR</sequence>
<feature type="compositionally biased region" description="Low complexity" evidence="7">
    <location>
        <begin position="316"/>
        <end position="325"/>
    </location>
</feature>
<feature type="region of interest" description="Disordered" evidence="7">
    <location>
        <begin position="148"/>
        <end position="187"/>
    </location>
</feature>
<dbReference type="SMART" id="SM00239">
    <property type="entry name" value="C2"/>
    <property type="match status" value="1"/>
</dbReference>
<dbReference type="GO" id="GO:0055037">
    <property type="term" value="C:recycling endosome"/>
    <property type="evidence" value="ECO:0007669"/>
    <property type="project" value="UniProtKB-SubCell"/>
</dbReference>
<dbReference type="InterPro" id="IPR035892">
    <property type="entry name" value="C2_domain_sf"/>
</dbReference>
<evidence type="ECO:0000259" key="9">
    <source>
        <dbReference type="PROSITE" id="PS51511"/>
    </source>
</evidence>
<gene>
    <name evidence="10" type="ORF">BV898_18867</name>
</gene>
<evidence type="ECO:0000256" key="1">
    <source>
        <dbReference type="ARBA" id="ARBA00004172"/>
    </source>
</evidence>
<keyword evidence="4" id="KW-0967">Endosome</keyword>
<dbReference type="GO" id="GO:0031267">
    <property type="term" value="F:small GTPase binding"/>
    <property type="evidence" value="ECO:0007669"/>
    <property type="project" value="InterPro"/>
</dbReference>
<feature type="compositionally biased region" description="Polar residues" evidence="7">
    <location>
        <begin position="156"/>
        <end position="170"/>
    </location>
</feature>
<feature type="compositionally biased region" description="Polar residues" evidence="7">
    <location>
        <begin position="304"/>
        <end position="315"/>
    </location>
</feature>
<feature type="compositionally biased region" description="Polar residues" evidence="7">
    <location>
        <begin position="224"/>
        <end position="253"/>
    </location>
</feature>
<dbReference type="EMBL" id="MTYJ01000409">
    <property type="protein sequence ID" value="OWA54465.1"/>
    <property type="molecule type" value="Genomic_DNA"/>
</dbReference>
<evidence type="ECO:0000259" key="8">
    <source>
        <dbReference type="PROSITE" id="PS50004"/>
    </source>
</evidence>
<organism evidence="10 11">
    <name type="scientific">Hypsibius exemplaris</name>
    <name type="common">Freshwater tardigrade</name>
    <dbReference type="NCBI Taxonomy" id="2072580"/>
    <lineage>
        <taxon>Eukaryota</taxon>
        <taxon>Metazoa</taxon>
        <taxon>Ecdysozoa</taxon>
        <taxon>Tardigrada</taxon>
        <taxon>Eutardigrada</taxon>
        <taxon>Parachela</taxon>
        <taxon>Hypsibioidea</taxon>
        <taxon>Hypsibiidae</taxon>
        <taxon>Hypsibius</taxon>
    </lineage>
</organism>
<evidence type="ECO:0000256" key="5">
    <source>
        <dbReference type="ARBA" id="ARBA00022927"/>
    </source>
</evidence>
<dbReference type="PANTHER" id="PTHR15746">
    <property type="entry name" value="RAB11-RELATED"/>
    <property type="match status" value="1"/>
</dbReference>
<proteinExistence type="predicted"/>
<feature type="region of interest" description="Disordered" evidence="7">
    <location>
        <begin position="211"/>
        <end position="286"/>
    </location>
</feature>
<dbReference type="GO" id="GO:0045055">
    <property type="term" value="P:regulated exocytosis"/>
    <property type="evidence" value="ECO:0007669"/>
    <property type="project" value="TreeGrafter"/>
</dbReference>
<dbReference type="PROSITE" id="PS50004">
    <property type="entry name" value="C2"/>
    <property type="match status" value="1"/>
</dbReference>
<dbReference type="InterPro" id="IPR037789">
    <property type="entry name" value="FIP_classI"/>
</dbReference>
<comment type="subcellular location">
    <subcellularLocation>
        <location evidence="1">Recycling endosome</location>
    </subcellularLocation>
</comment>
<dbReference type="OrthoDB" id="8956628at2759"/>
<keyword evidence="3" id="KW-0597">Phosphoprotein</keyword>
<evidence type="ECO:0000313" key="10">
    <source>
        <dbReference type="EMBL" id="OWA54465.1"/>
    </source>
</evidence>
<dbReference type="SUPFAM" id="SSF144270">
    <property type="entry name" value="Eferin C-derminal domain-like"/>
    <property type="match status" value="1"/>
</dbReference>
<keyword evidence="5" id="KW-0653">Protein transport</keyword>
<keyword evidence="6" id="KW-0175">Coiled coil</keyword>
<dbReference type="PANTHER" id="PTHR15746:SF23">
    <property type="entry name" value="RAB11 INTERACTING PROTEIN, ISOFORM A"/>
    <property type="match status" value="1"/>
</dbReference>
<comment type="caution">
    <text evidence="10">The sequence shown here is derived from an EMBL/GenBank/DDBJ whole genome shotgun (WGS) entry which is preliminary data.</text>
</comment>
<dbReference type="InterPro" id="IPR037245">
    <property type="entry name" value="FIP-RBD_C_sf"/>
</dbReference>
<dbReference type="AlphaFoldDB" id="A0A9X6NHP8"/>
<dbReference type="Pfam" id="PF00168">
    <property type="entry name" value="C2"/>
    <property type="match status" value="1"/>
</dbReference>
<evidence type="ECO:0000256" key="6">
    <source>
        <dbReference type="SAM" id="Coils"/>
    </source>
</evidence>
<dbReference type="PROSITE" id="PS51511">
    <property type="entry name" value="FIP_RBD"/>
    <property type="match status" value="1"/>
</dbReference>
<dbReference type="SUPFAM" id="SSF49562">
    <property type="entry name" value="C2 domain (Calcium/lipid-binding domain, CaLB)"/>
    <property type="match status" value="1"/>
</dbReference>
<dbReference type="Gene3D" id="2.60.40.150">
    <property type="entry name" value="C2 domain"/>
    <property type="match status" value="1"/>
</dbReference>
<dbReference type="GO" id="GO:0015031">
    <property type="term" value="P:protein transport"/>
    <property type="evidence" value="ECO:0007669"/>
    <property type="project" value="UniProtKB-KW"/>
</dbReference>
<feature type="domain" description="FIP-RBD" evidence="9">
    <location>
        <begin position="401"/>
        <end position="463"/>
    </location>
</feature>
<protein>
    <submittedName>
        <fullName evidence="10">Rab11 family-interacting protein 2</fullName>
    </submittedName>
</protein>
<feature type="domain" description="C2" evidence="8">
    <location>
        <begin position="1"/>
        <end position="107"/>
    </location>
</feature>
<feature type="region of interest" description="Disordered" evidence="7">
    <location>
        <begin position="299"/>
        <end position="386"/>
    </location>
</feature>
<dbReference type="InterPro" id="IPR000008">
    <property type="entry name" value="C2_dom"/>
</dbReference>
<reference evidence="11" key="1">
    <citation type="submission" date="2017-01" db="EMBL/GenBank/DDBJ databases">
        <title>Comparative genomics of anhydrobiosis in the tardigrade Hypsibius dujardini.</title>
        <authorList>
            <person name="Yoshida Y."/>
            <person name="Koutsovoulos G."/>
            <person name="Laetsch D."/>
            <person name="Stevens L."/>
            <person name="Kumar S."/>
            <person name="Horikawa D."/>
            <person name="Ishino K."/>
            <person name="Komine S."/>
            <person name="Tomita M."/>
            <person name="Blaxter M."/>
            <person name="Arakawa K."/>
        </authorList>
    </citation>
    <scope>NUCLEOTIDE SEQUENCE [LARGE SCALE GENOMIC DNA]</scope>
    <source>
        <strain evidence="11">Z151</strain>
    </source>
</reference>
<evidence type="ECO:0000256" key="7">
    <source>
        <dbReference type="SAM" id="MobiDB-lite"/>
    </source>
</evidence>
<evidence type="ECO:0000313" key="11">
    <source>
        <dbReference type="Proteomes" id="UP000192578"/>
    </source>
</evidence>
<evidence type="ECO:0000256" key="2">
    <source>
        <dbReference type="ARBA" id="ARBA00022448"/>
    </source>
</evidence>
<feature type="compositionally biased region" description="Basic and acidic residues" evidence="7">
    <location>
        <begin position="334"/>
        <end position="349"/>
    </location>
</feature>
<keyword evidence="11" id="KW-1185">Reference proteome</keyword>
<feature type="coiled-coil region" evidence="6">
    <location>
        <begin position="417"/>
        <end position="444"/>
    </location>
</feature>
<keyword evidence="2" id="KW-0813">Transport</keyword>
<dbReference type="Proteomes" id="UP000192578">
    <property type="component" value="Unassembled WGS sequence"/>
</dbReference>
<evidence type="ECO:0000256" key="3">
    <source>
        <dbReference type="ARBA" id="ARBA00022553"/>
    </source>
</evidence>
<dbReference type="Gene3D" id="1.20.5.2440">
    <property type="match status" value="1"/>
</dbReference>
<accession>A0A9X6NHP8</accession>
<dbReference type="InterPro" id="IPR019018">
    <property type="entry name" value="Rab-bd_FIP-RBD"/>
</dbReference>
<name>A0A9X6NHP8_HYPEX</name>